<organism evidence="8 9">
    <name type="scientific">Ceratopteris richardii</name>
    <name type="common">Triangle waterfern</name>
    <dbReference type="NCBI Taxonomy" id="49495"/>
    <lineage>
        <taxon>Eukaryota</taxon>
        <taxon>Viridiplantae</taxon>
        <taxon>Streptophyta</taxon>
        <taxon>Embryophyta</taxon>
        <taxon>Tracheophyta</taxon>
        <taxon>Polypodiopsida</taxon>
        <taxon>Polypodiidae</taxon>
        <taxon>Polypodiales</taxon>
        <taxon>Pteridineae</taxon>
        <taxon>Pteridaceae</taxon>
        <taxon>Parkerioideae</taxon>
        <taxon>Ceratopteris</taxon>
    </lineage>
</organism>
<evidence type="ECO:0000313" key="9">
    <source>
        <dbReference type="Proteomes" id="UP000825935"/>
    </source>
</evidence>
<reference evidence="8" key="1">
    <citation type="submission" date="2021-08" db="EMBL/GenBank/DDBJ databases">
        <title>WGS assembly of Ceratopteris richardii.</title>
        <authorList>
            <person name="Marchant D.B."/>
            <person name="Chen G."/>
            <person name="Jenkins J."/>
            <person name="Shu S."/>
            <person name="Leebens-Mack J."/>
            <person name="Grimwood J."/>
            <person name="Schmutz J."/>
            <person name="Soltis P."/>
            <person name="Soltis D."/>
            <person name="Chen Z.-H."/>
        </authorList>
    </citation>
    <scope>NUCLEOTIDE SEQUENCE</scope>
    <source>
        <strain evidence="8">Whitten #5841</strain>
        <tissue evidence="8">Leaf</tissue>
    </source>
</reference>
<feature type="domain" description="Reticulon" evidence="7">
    <location>
        <begin position="17"/>
        <end position="143"/>
    </location>
</feature>
<evidence type="ECO:0000256" key="5">
    <source>
        <dbReference type="ARBA" id="ARBA00023136"/>
    </source>
</evidence>
<feature type="transmembrane region" description="Helical" evidence="6">
    <location>
        <begin position="131"/>
        <end position="149"/>
    </location>
</feature>
<comment type="caution">
    <text evidence="8">The sequence shown here is derived from an EMBL/GenBank/DDBJ whole genome shotgun (WGS) entry which is preliminary data.</text>
</comment>
<dbReference type="PANTHER" id="PTHR47879:SF2">
    <property type="entry name" value="RETICULON-LIKE PROTEIN B22"/>
    <property type="match status" value="1"/>
</dbReference>
<dbReference type="InterPro" id="IPR003388">
    <property type="entry name" value="Reticulon"/>
</dbReference>
<feature type="transmembrane region" description="Helical" evidence="6">
    <location>
        <begin position="12"/>
        <end position="29"/>
    </location>
</feature>
<evidence type="ECO:0000256" key="6">
    <source>
        <dbReference type="SAM" id="Phobius"/>
    </source>
</evidence>
<keyword evidence="3" id="KW-0256">Endoplasmic reticulum</keyword>
<evidence type="ECO:0000313" key="8">
    <source>
        <dbReference type="EMBL" id="KAH7447685.1"/>
    </source>
</evidence>
<gene>
    <name evidence="8" type="ORF">KP509_01G117000</name>
</gene>
<dbReference type="InterPro" id="IPR044177">
    <property type="entry name" value="RTNLB22/23"/>
</dbReference>
<evidence type="ECO:0000256" key="2">
    <source>
        <dbReference type="ARBA" id="ARBA00022692"/>
    </source>
</evidence>
<accession>A0A8T2VQB1</accession>
<keyword evidence="5 6" id="KW-0472">Membrane</keyword>
<name>A0A8T2VQB1_CERRI</name>
<keyword evidence="4 6" id="KW-1133">Transmembrane helix</keyword>
<keyword evidence="2 6" id="KW-0812">Transmembrane</keyword>
<keyword evidence="9" id="KW-1185">Reference proteome</keyword>
<dbReference type="Proteomes" id="UP000825935">
    <property type="component" value="Chromosome 1"/>
</dbReference>
<evidence type="ECO:0000256" key="3">
    <source>
        <dbReference type="ARBA" id="ARBA00022824"/>
    </source>
</evidence>
<dbReference type="EMBL" id="CM035406">
    <property type="protein sequence ID" value="KAH7447685.1"/>
    <property type="molecule type" value="Genomic_DNA"/>
</dbReference>
<dbReference type="AlphaFoldDB" id="A0A8T2VQB1"/>
<evidence type="ECO:0000256" key="1">
    <source>
        <dbReference type="ARBA" id="ARBA00004477"/>
    </source>
</evidence>
<dbReference type="Pfam" id="PF02453">
    <property type="entry name" value="Reticulon"/>
    <property type="match status" value="1"/>
</dbReference>
<protein>
    <recommendedName>
        <fullName evidence="7">Reticulon domain-containing protein</fullName>
    </recommendedName>
</protein>
<proteinExistence type="predicted"/>
<evidence type="ECO:0000256" key="4">
    <source>
        <dbReference type="ARBA" id="ARBA00022989"/>
    </source>
</evidence>
<dbReference type="OrthoDB" id="2020646at2759"/>
<feature type="transmembrane region" description="Helical" evidence="6">
    <location>
        <begin position="108"/>
        <end position="125"/>
    </location>
</feature>
<dbReference type="PANTHER" id="PTHR47879">
    <property type="entry name" value="RETICULON-LIKE PROTEIN B22"/>
    <property type="match status" value="1"/>
</dbReference>
<comment type="subcellular location">
    <subcellularLocation>
        <location evidence="1">Endoplasmic reticulum membrane</location>
        <topology evidence="1">Multi-pass membrane protein</topology>
    </subcellularLocation>
</comment>
<dbReference type="GO" id="GO:0005789">
    <property type="term" value="C:endoplasmic reticulum membrane"/>
    <property type="evidence" value="ECO:0007669"/>
    <property type="project" value="UniProtKB-SubCell"/>
</dbReference>
<feature type="transmembrane region" description="Helical" evidence="6">
    <location>
        <begin position="36"/>
        <end position="58"/>
    </location>
</feature>
<sequence>MSSCGELNLSRVGMGTVLLICGTLVYYHCAIRTYPLISLAADVLIVLLSSLCVLGLLFRFCNISVPVDPLEWEVSQETANRFAACIANVVGATESVLRVAAKGEDKKLFLKVAVSLYFLSALGRVTSGATIAYLALCSALILFCMSKLASVGRVN</sequence>
<evidence type="ECO:0000259" key="7">
    <source>
        <dbReference type="Pfam" id="PF02453"/>
    </source>
</evidence>